<dbReference type="EMBL" id="CAMXCT030006629">
    <property type="protein sequence ID" value="CAL4804619.1"/>
    <property type="molecule type" value="Genomic_DNA"/>
</dbReference>
<name>A0A9P1GM48_9DINO</name>
<evidence type="ECO:0000313" key="2">
    <source>
        <dbReference type="EMBL" id="CAL4804619.1"/>
    </source>
</evidence>
<comment type="caution">
    <text evidence="1">The sequence shown here is derived from an EMBL/GenBank/DDBJ whole genome shotgun (WGS) entry which is preliminary data.</text>
</comment>
<protein>
    <submittedName>
        <fullName evidence="1">Uncharacterized protein</fullName>
    </submittedName>
</protein>
<dbReference type="EMBL" id="CAMXCT020006629">
    <property type="protein sequence ID" value="CAL1170682.1"/>
    <property type="molecule type" value="Genomic_DNA"/>
</dbReference>
<gene>
    <name evidence="1" type="ORF">C1SCF055_LOCUS41962</name>
</gene>
<organism evidence="1">
    <name type="scientific">Cladocopium goreaui</name>
    <dbReference type="NCBI Taxonomy" id="2562237"/>
    <lineage>
        <taxon>Eukaryota</taxon>
        <taxon>Sar</taxon>
        <taxon>Alveolata</taxon>
        <taxon>Dinophyceae</taxon>
        <taxon>Suessiales</taxon>
        <taxon>Symbiodiniaceae</taxon>
        <taxon>Cladocopium</taxon>
    </lineage>
</organism>
<dbReference type="AlphaFoldDB" id="A0A9P1GM48"/>
<accession>A0A9P1GM48</accession>
<keyword evidence="3" id="KW-1185">Reference proteome</keyword>
<evidence type="ECO:0000313" key="3">
    <source>
        <dbReference type="Proteomes" id="UP001152797"/>
    </source>
</evidence>
<evidence type="ECO:0000313" key="1">
    <source>
        <dbReference type="EMBL" id="CAI4017307.1"/>
    </source>
</evidence>
<reference evidence="2 3" key="2">
    <citation type="submission" date="2024-05" db="EMBL/GenBank/DDBJ databases">
        <authorList>
            <person name="Chen Y."/>
            <person name="Shah S."/>
            <person name="Dougan E. K."/>
            <person name="Thang M."/>
            <person name="Chan C."/>
        </authorList>
    </citation>
    <scope>NUCLEOTIDE SEQUENCE [LARGE SCALE GENOMIC DNA]</scope>
</reference>
<reference evidence="1" key="1">
    <citation type="submission" date="2022-10" db="EMBL/GenBank/DDBJ databases">
        <authorList>
            <person name="Chen Y."/>
            <person name="Dougan E. K."/>
            <person name="Chan C."/>
            <person name="Rhodes N."/>
            <person name="Thang M."/>
        </authorList>
    </citation>
    <scope>NUCLEOTIDE SEQUENCE</scope>
</reference>
<sequence>MTHHKPGNASCKVSGRSGRSGAVQNLHFVSKAGWEFLRAGLREDANCQKSATKSLGKGGSLSSFDLARDGAEKVDKQPEMPRLGAMHGWRGGNKRDALSTLHWRGQLPPPPDWRPAASLEDFLARQRDHCIKAFGDLCAKMHDYAFTSVTLTDHPEYGFQHGLTNALDATGTPLNEKEARQALKFLSTSGKDFELVLVKTDFYDS</sequence>
<dbReference type="EMBL" id="CAMXCT010006629">
    <property type="protein sequence ID" value="CAI4017307.1"/>
    <property type="molecule type" value="Genomic_DNA"/>
</dbReference>
<proteinExistence type="predicted"/>
<dbReference type="Proteomes" id="UP001152797">
    <property type="component" value="Unassembled WGS sequence"/>
</dbReference>